<dbReference type="EMBL" id="BPVZ01000016">
    <property type="protein sequence ID" value="GKV00781.1"/>
    <property type="molecule type" value="Genomic_DNA"/>
</dbReference>
<dbReference type="SUPFAM" id="SSF53098">
    <property type="entry name" value="Ribonuclease H-like"/>
    <property type="match status" value="1"/>
</dbReference>
<comment type="caution">
    <text evidence="2">The sequence shown here is derived from an EMBL/GenBank/DDBJ whole genome shotgun (WGS) entry which is preliminary data.</text>
</comment>
<dbReference type="Pfam" id="PF13456">
    <property type="entry name" value="RVT_3"/>
    <property type="match status" value="1"/>
</dbReference>
<dbReference type="InterPro" id="IPR053151">
    <property type="entry name" value="RNase_H-like"/>
</dbReference>
<gene>
    <name evidence="2" type="ORF">SLEP1_g13411</name>
</gene>
<reference evidence="2 3" key="1">
    <citation type="journal article" date="2021" name="Commun. Biol.">
        <title>The genome of Shorea leprosula (Dipterocarpaceae) highlights the ecological relevance of drought in aseasonal tropical rainforests.</title>
        <authorList>
            <person name="Ng K.K.S."/>
            <person name="Kobayashi M.J."/>
            <person name="Fawcett J.A."/>
            <person name="Hatakeyama M."/>
            <person name="Paape T."/>
            <person name="Ng C.H."/>
            <person name="Ang C.C."/>
            <person name="Tnah L.H."/>
            <person name="Lee C.T."/>
            <person name="Nishiyama T."/>
            <person name="Sese J."/>
            <person name="O'Brien M.J."/>
            <person name="Copetti D."/>
            <person name="Mohd Noor M.I."/>
            <person name="Ong R.C."/>
            <person name="Putra M."/>
            <person name="Sireger I.Z."/>
            <person name="Indrioko S."/>
            <person name="Kosugi Y."/>
            <person name="Izuno A."/>
            <person name="Isagi Y."/>
            <person name="Lee S.L."/>
            <person name="Shimizu K.K."/>
        </authorList>
    </citation>
    <scope>NUCLEOTIDE SEQUENCE [LARGE SCALE GENOMIC DNA]</scope>
    <source>
        <strain evidence="2">214</strain>
    </source>
</reference>
<evidence type="ECO:0000313" key="3">
    <source>
        <dbReference type="Proteomes" id="UP001054252"/>
    </source>
</evidence>
<dbReference type="Proteomes" id="UP001054252">
    <property type="component" value="Unassembled WGS sequence"/>
</dbReference>
<sequence>MQSTLLPNSVCSAIDSLNRWFLWGSDVANKPRLVNWDTICTPQDLGGLGDGQQIKFWQDIWVDDKPLHEEAHSQVLPASMDILVSHAITPTGEWNEVLLEHLLPRNVVERILAIPIPMFAQQPDIAYWSGSQDASSLVADTRLALSTSVMAHTRSPRWVKWLPPDFPFLKSNTDGAMNLSFGSASVGGLICDHGGRWRHGFAINIGQQTSYMAELWGCRTSLQLASALGITHLVLEMDSLLAVQMIQARKTGEVADFMASLGHNLSQGTTFFLNPPEGIGNILHRDNMGTLFLRT</sequence>
<evidence type="ECO:0000259" key="1">
    <source>
        <dbReference type="Pfam" id="PF13456"/>
    </source>
</evidence>
<proteinExistence type="predicted"/>
<dbReference type="GO" id="GO:0004523">
    <property type="term" value="F:RNA-DNA hybrid ribonuclease activity"/>
    <property type="evidence" value="ECO:0007669"/>
    <property type="project" value="InterPro"/>
</dbReference>
<dbReference type="GO" id="GO:0003676">
    <property type="term" value="F:nucleic acid binding"/>
    <property type="evidence" value="ECO:0007669"/>
    <property type="project" value="InterPro"/>
</dbReference>
<dbReference type="Gene3D" id="3.30.420.10">
    <property type="entry name" value="Ribonuclease H-like superfamily/Ribonuclease H"/>
    <property type="match status" value="1"/>
</dbReference>
<name>A0AAV5IQ88_9ROSI</name>
<dbReference type="PANTHER" id="PTHR47723">
    <property type="entry name" value="OS05G0353850 PROTEIN"/>
    <property type="match status" value="1"/>
</dbReference>
<dbReference type="PANTHER" id="PTHR47723:SF13">
    <property type="entry name" value="PUTATIVE-RELATED"/>
    <property type="match status" value="1"/>
</dbReference>
<dbReference type="CDD" id="cd06222">
    <property type="entry name" value="RNase_H_like"/>
    <property type="match status" value="1"/>
</dbReference>
<protein>
    <recommendedName>
        <fullName evidence="1">RNase H type-1 domain-containing protein</fullName>
    </recommendedName>
</protein>
<dbReference type="InterPro" id="IPR036397">
    <property type="entry name" value="RNaseH_sf"/>
</dbReference>
<dbReference type="InterPro" id="IPR012337">
    <property type="entry name" value="RNaseH-like_sf"/>
</dbReference>
<organism evidence="2 3">
    <name type="scientific">Rubroshorea leprosula</name>
    <dbReference type="NCBI Taxonomy" id="152421"/>
    <lineage>
        <taxon>Eukaryota</taxon>
        <taxon>Viridiplantae</taxon>
        <taxon>Streptophyta</taxon>
        <taxon>Embryophyta</taxon>
        <taxon>Tracheophyta</taxon>
        <taxon>Spermatophyta</taxon>
        <taxon>Magnoliopsida</taxon>
        <taxon>eudicotyledons</taxon>
        <taxon>Gunneridae</taxon>
        <taxon>Pentapetalae</taxon>
        <taxon>rosids</taxon>
        <taxon>malvids</taxon>
        <taxon>Malvales</taxon>
        <taxon>Dipterocarpaceae</taxon>
        <taxon>Rubroshorea</taxon>
    </lineage>
</organism>
<dbReference type="InterPro" id="IPR002156">
    <property type="entry name" value="RNaseH_domain"/>
</dbReference>
<feature type="domain" description="RNase H type-1" evidence="1">
    <location>
        <begin position="172"/>
        <end position="251"/>
    </location>
</feature>
<dbReference type="InterPro" id="IPR044730">
    <property type="entry name" value="RNase_H-like_dom_plant"/>
</dbReference>
<dbReference type="AlphaFoldDB" id="A0AAV5IQ88"/>
<keyword evidence="3" id="KW-1185">Reference proteome</keyword>
<evidence type="ECO:0000313" key="2">
    <source>
        <dbReference type="EMBL" id="GKV00781.1"/>
    </source>
</evidence>
<accession>A0AAV5IQ88</accession>